<sequence>MVAEFRVQGNDVLAFDTKSGAQSRATTPIIDNDDPDLAQALQASMEGQWGSQETGVTGTHTSPVNPHFTPAPAGKHYDPSQWALTPTTKTQTREISQHPAPHKRKREEGAPAFLRPSLAGYNLSGLLTILHAIPIARESFLFRRHVVKHYGHGPKWWAGEPIQTSRIIVNTRPGYLEAEEQLMELQRIMAFLDKTERTYGCIDALTAMPRLQEQELTSVITTFLRGWIHCLIDVVENQEYPESAAFLSYAHQIYPDGQIRDQEFGILEITTSSRDSTIYGALDGIIWAEDDNPVYVDFSDIVSIQLRTETSDTPGSGVDIPATIYLDRYTKRWLEIANAVKEQIAFQKRKIEDIEAKEQKLKSFTTKDGSIYDPRTLLEGAIQHLGIPLKRNYDDDDISMDSQSELPDPIPILTQMLRKVEKKISRLERQKVEALQELEKLRRLYTTPDEPVPDDLPPLTGYSLRGVVTNPSTIYVLARNQPKTEQADKASLPSEQWWCCQWNVQKNTSRPGWDNSNVWDDNSASCKTIKVTEEEVLLAAKTQGDTVLVVYANEKAFQGDPSLPEPLKVFVDKDNAAFAEELSPNADSETLFSPERKRRISEDEGTGGMSPKRSLHSARSSATLGANTPRDSSPGLTADQPIEMEMSERAGVSPLAKAALQHPPLMIPENTATTTDEDMPDVEHIEHKEQESSG</sequence>
<comment type="caution">
    <text evidence="3">The sequence shown here is derived from an EMBL/GenBank/DDBJ whole genome shotgun (WGS) entry which is preliminary data.</text>
</comment>
<feature type="coiled-coil region" evidence="1">
    <location>
        <begin position="410"/>
        <end position="444"/>
    </location>
</feature>
<reference evidence="3 4" key="1">
    <citation type="submission" date="2019-09" db="EMBL/GenBank/DDBJ databases">
        <title>Draft genome of the ectomycorrhizal ascomycete Sphaerosporella brunnea.</title>
        <authorList>
            <consortium name="DOE Joint Genome Institute"/>
            <person name="Benucci G.M."/>
            <person name="Marozzi G."/>
            <person name="Antonielli L."/>
            <person name="Sanchez S."/>
            <person name="Marco P."/>
            <person name="Wang X."/>
            <person name="Falini L.B."/>
            <person name="Barry K."/>
            <person name="Haridas S."/>
            <person name="Lipzen A."/>
            <person name="Labutti K."/>
            <person name="Grigoriev I.V."/>
            <person name="Murat C."/>
            <person name="Martin F."/>
            <person name="Albertini E."/>
            <person name="Donnini D."/>
            <person name="Bonito G."/>
        </authorList>
    </citation>
    <scope>NUCLEOTIDE SEQUENCE [LARGE SCALE GENOMIC DNA]</scope>
    <source>
        <strain evidence="3 4">Sb_GMNB300</strain>
    </source>
</reference>
<dbReference type="AlphaFoldDB" id="A0A5J5F460"/>
<dbReference type="Proteomes" id="UP000326924">
    <property type="component" value="Unassembled WGS sequence"/>
</dbReference>
<keyword evidence="4" id="KW-1185">Reference proteome</keyword>
<keyword evidence="1" id="KW-0175">Coiled coil</keyword>
<gene>
    <name evidence="3" type="ORF">FN846DRAFT_937502</name>
</gene>
<feature type="region of interest" description="Disordered" evidence="2">
    <location>
        <begin position="580"/>
        <end position="694"/>
    </location>
</feature>
<evidence type="ECO:0000313" key="3">
    <source>
        <dbReference type="EMBL" id="KAA8910919.1"/>
    </source>
</evidence>
<accession>A0A5J5F460</accession>
<proteinExistence type="predicted"/>
<evidence type="ECO:0000256" key="1">
    <source>
        <dbReference type="SAM" id="Coils"/>
    </source>
</evidence>
<dbReference type="InterPro" id="IPR055335">
    <property type="entry name" value="Ucp6/RUP1"/>
</dbReference>
<feature type="compositionally biased region" description="Basic and acidic residues" evidence="2">
    <location>
        <begin position="681"/>
        <end position="694"/>
    </location>
</feature>
<dbReference type="EMBL" id="VXIS01000041">
    <property type="protein sequence ID" value="KAA8910919.1"/>
    <property type="molecule type" value="Genomic_DNA"/>
</dbReference>
<dbReference type="InParanoid" id="A0A5J5F460"/>
<evidence type="ECO:0000313" key="4">
    <source>
        <dbReference type="Proteomes" id="UP000326924"/>
    </source>
</evidence>
<organism evidence="3 4">
    <name type="scientific">Sphaerosporella brunnea</name>
    <dbReference type="NCBI Taxonomy" id="1250544"/>
    <lineage>
        <taxon>Eukaryota</taxon>
        <taxon>Fungi</taxon>
        <taxon>Dikarya</taxon>
        <taxon>Ascomycota</taxon>
        <taxon>Pezizomycotina</taxon>
        <taxon>Pezizomycetes</taxon>
        <taxon>Pezizales</taxon>
        <taxon>Pyronemataceae</taxon>
        <taxon>Sphaerosporella</taxon>
    </lineage>
</organism>
<dbReference type="OrthoDB" id="4489171at2759"/>
<evidence type="ECO:0008006" key="5">
    <source>
        <dbReference type="Google" id="ProtNLM"/>
    </source>
</evidence>
<feature type="region of interest" description="Disordered" evidence="2">
    <location>
        <begin position="88"/>
        <end position="107"/>
    </location>
</feature>
<name>A0A5J5F460_9PEZI</name>
<dbReference type="GO" id="GO:0016579">
    <property type="term" value="P:protein deubiquitination"/>
    <property type="evidence" value="ECO:0007669"/>
    <property type="project" value="TreeGrafter"/>
</dbReference>
<dbReference type="PANTHER" id="PTHR39597:SF1">
    <property type="entry name" value="UBA DOMAIN-CONTAINING PROTEIN RUP1"/>
    <property type="match status" value="1"/>
</dbReference>
<evidence type="ECO:0000256" key="2">
    <source>
        <dbReference type="SAM" id="MobiDB-lite"/>
    </source>
</evidence>
<feature type="compositionally biased region" description="Polar residues" evidence="2">
    <location>
        <begin position="617"/>
        <end position="635"/>
    </location>
</feature>
<protein>
    <recommendedName>
        <fullName evidence="5">Ubiquitin interaction motif protein</fullName>
    </recommendedName>
</protein>
<dbReference type="GO" id="GO:0005829">
    <property type="term" value="C:cytosol"/>
    <property type="evidence" value="ECO:0007669"/>
    <property type="project" value="TreeGrafter"/>
</dbReference>
<dbReference type="GO" id="GO:0005634">
    <property type="term" value="C:nucleus"/>
    <property type="evidence" value="ECO:0007669"/>
    <property type="project" value="TreeGrafter"/>
</dbReference>
<dbReference type="PANTHER" id="PTHR39597">
    <property type="entry name" value="UBA DOMAIN-CONTAINING PROTEIN RUP1"/>
    <property type="match status" value="1"/>
</dbReference>